<accession>A0A382XWX5</accession>
<reference evidence="1" key="1">
    <citation type="submission" date="2018-05" db="EMBL/GenBank/DDBJ databases">
        <authorList>
            <person name="Lanie J.A."/>
            <person name="Ng W.-L."/>
            <person name="Kazmierczak K.M."/>
            <person name="Andrzejewski T.M."/>
            <person name="Davidsen T.M."/>
            <person name="Wayne K.J."/>
            <person name="Tettelin H."/>
            <person name="Glass J.I."/>
            <person name="Rusch D."/>
            <person name="Podicherti R."/>
            <person name="Tsui H.-C.T."/>
            <person name="Winkler M.E."/>
        </authorList>
    </citation>
    <scope>NUCLEOTIDE SEQUENCE</scope>
</reference>
<organism evidence="1">
    <name type="scientific">marine metagenome</name>
    <dbReference type="NCBI Taxonomy" id="408172"/>
    <lineage>
        <taxon>unclassified sequences</taxon>
        <taxon>metagenomes</taxon>
        <taxon>ecological metagenomes</taxon>
    </lineage>
</organism>
<evidence type="ECO:0000313" key="1">
    <source>
        <dbReference type="EMBL" id="SVD75617.1"/>
    </source>
</evidence>
<sequence length="90" mass="9879">MVGRAPEPFIRGVEFSAAEPGPCPICGHPTGDCAPEEHSIIFLEDDENMFTVIEDVIERRWITPNHLAKVLVAPAGKRISRSEAEKLGLI</sequence>
<proteinExistence type="predicted"/>
<gene>
    <name evidence="1" type="ORF">METZ01_LOCUS428471</name>
</gene>
<dbReference type="EMBL" id="UINC01171186">
    <property type="protein sequence ID" value="SVD75617.1"/>
    <property type="molecule type" value="Genomic_DNA"/>
</dbReference>
<dbReference type="AlphaFoldDB" id="A0A382XWX5"/>
<protein>
    <submittedName>
        <fullName evidence="1">Uncharacterized protein</fullName>
    </submittedName>
</protein>
<name>A0A382XWX5_9ZZZZ</name>